<dbReference type="SUPFAM" id="SSF53474">
    <property type="entry name" value="alpha/beta-Hydrolases"/>
    <property type="match status" value="1"/>
</dbReference>
<name>A0A9J6FN47_HAELO</name>
<dbReference type="InterPro" id="IPR051093">
    <property type="entry name" value="Neuroligin/BSAL"/>
</dbReference>
<dbReference type="InterPro" id="IPR029058">
    <property type="entry name" value="AB_hydrolase_fold"/>
</dbReference>
<sequence length="274" mass="29922">MSPNVRLGVLGFLHPNNSVDKDVAKEDAKEAVKWAVANAAAFGARPDGVVLVGHGSGAYMLIEAATSLNISCSRAILEGPVPGALWPFNTGELDPTKDLANATNCIDWGKPSLRCLRNSSLEVLLQAAARLKFRFAPSLADLQQFSKGLTLQIPEVIAGVDTNQVRTFFDEYVIPTAVAAGYTPRPAGPWDFTFDYFFRYYSSAYYKAIRHVDDQETDNPLLTAFALYMGGCDTRSLVRKASVKGFHYMTDGAQKQLFEPILDKAAVVDFIKDG</sequence>
<protein>
    <recommendedName>
        <fullName evidence="3">Carboxylesterase type B domain-containing protein</fullName>
    </recommendedName>
</protein>
<evidence type="ECO:0000313" key="4">
    <source>
        <dbReference type="EMBL" id="KAH9363856.1"/>
    </source>
</evidence>
<dbReference type="VEuPathDB" id="VectorBase:HLOH_056057"/>
<comment type="similarity">
    <text evidence="1">Belongs to the type-B carboxylesterase/lipase family.</text>
</comment>
<gene>
    <name evidence="4" type="ORF">HPB48_009136</name>
</gene>
<evidence type="ECO:0000259" key="3">
    <source>
        <dbReference type="Pfam" id="PF00135"/>
    </source>
</evidence>
<dbReference type="InterPro" id="IPR002018">
    <property type="entry name" value="CarbesteraseB"/>
</dbReference>
<dbReference type="EMBL" id="JABSTR010000002">
    <property type="protein sequence ID" value="KAH9363856.1"/>
    <property type="molecule type" value="Genomic_DNA"/>
</dbReference>
<comment type="caution">
    <text evidence="4">The sequence shown here is derived from an EMBL/GenBank/DDBJ whole genome shotgun (WGS) entry which is preliminary data.</text>
</comment>
<dbReference type="Proteomes" id="UP000821853">
    <property type="component" value="Chromosome 10"/>
</dbReference>
<keyword evidence="2" id="KW-0325">Glycoprotein</keyword>
<organism evidence="4 5">
    <name type="scientific">Haemaphysalis longicornis</name>
    <name type="common">Bush tick</name>
    <dbReference type="NCBI Taxonomy" id="44386"/>
    <lineage>
        <taxon>Eukaryota</taxon>
        <taxon>Metazoa</taxon>
        <taxon>Ecdysozoa</taxon>
        <taxon>Arthropoda</taxon>
        <taxon>Chelicerata</taxon>
        <taxon>Arachnida</taxon>
        <taxon>Acari</taxon>
        <taxon>Parasitiformes</taxon>
        <taxon>Ixodida</taxon>
        <taxon>Ixodoidea</taxon>
        <taxon>Ixodidae</taxon>
        <taxon>Haemaphysalinae</taxon>
        <taxon>Haemaphysalis</taxon>
    </lineage>
</organism>
<evidence type="ECO:0000256" key="1">
    <source>
        <dbReference type="ARBA" id="ARBA00005964"/>
    </source>
</evidence>
<feature type="domain" description="Carboxylesterase type B" evidence="3">
    <location>
        <begin position="3"/>
        <end position="130"/>
    </location>
</feature>
<dbReference type="PANTHER" id="PTHR43903">
    <property type="entry name" value="NEUROLIGIN"/>
    <property type="match status" value="1"/>
</dbReference>
<dbReference type="AlphaFoldDB" id="A0A9J6FN47"/>
<evidence type="ECO:0000256" key="2">
    <source>
        <dbReference type="ARBA" id="ARBA00023180"/>
    </source>
</evidence>
<proteinExistence type="inferred from homology"/>
<evidence type="ECO:0000313" key="5">
    <source>
        <dbReference type="Proteomes" id="UP000821853"/>
    </source>
</evidence>
<accession>A0A9J6FN47</accession>
<dbReference type="OrthoDB" id="6513206at2759"/>
<dbReference type="Pfam" id="PF00135">
    <property type="entry name" value="COesterase"/>
    <property type="match status" value="1"/>
</dbReference>
<reference evidence="4 5" key="1">
    <citation type="journal article" date="2020" name="Cell">
        <title>Large-Scale Comparative Analyses of Tick Genomes Elucidate Their Genetic Diversity and Vector Capacities.</title>
        <authorList>
            <consortium name="Tick Genome and Microbiome Consortium (TIGMIC)"/>
            <person name="Jia N."/>
            <person name="Wang J."/>
            <person name="Shi W."/>
            <person name="Du L."/>
            <person name="Sun Y."/>
            <person name="Zhan W."/>
            <person name="Jiang J.F."/>
            <person name="Wang Q."/>
            <person name="Zhang B."/>
            <person name="Ji P."/>
            <person name="Bell-Sakyi L."/>
            <person name="Cui X.M."/>
            <person name="Yuan T.T."/>
            <person name="Jiang B.G."/>
            <person name="Yang W.F."/>
            <person name="Lam T.T."/>
            <person name="Chang Q.C."/>
            <person name="Ding S.J."/>
            <person name="Wang X.J."/>
            <person name="Zhu J.G."/>
            <person name="Ruan X.D."/>
            <person name="Zhao L."/>
            <person name="Wei J.T."/>
            <person name="Ye R.Z."/>
            <person name="Que T.C."/>
            <person name="Du C.H."/>
            <person name="Zhou Y.H."/>
            <person name="Cheng J.X."/>
            <person name="Dai P.F."/>
            <person name="Guo W.B."/>
            <person name="Han X.H."/>
            <person name="Huang E.J."/>
            <person name="Li L.F."/>
            <person name="Wei W."/>
            <person name="Gao Y.C."/>
            <person name="Liu J.Z."/>
            <person name="Shao H.Z."/>
            <person name="Wang X."/>
            <person name="Wang C.C."/>
            <person name="Yang T.C."/>
            <person name="Huo Q.B."/>
            <person name="Li W."/>
            <person name="Chen H.Y."/>
            <person name="Chen S.E."/>
            <person name="Zhou L.G."/>
            <person name="Ni X.B."/>
            <person name="Tian J.H."/>
            <person name="Sheng Y."/>
            <person name="Liu T."/>
            <person name="Pan Y.S."/>
            <person name="Xia L.Y."/>
            <person name="Li J."/>
            <person name="Zhao F."/>
            <person name="Cao W.C."/>
        </authorList>
    </citation>
    <scope>NUCLEOTIDE SEQUENCE [LARGE SCALE GENOMIC DNA]</scope>
    <source>
        <strain evidence="4">HaeL-2018</strain>
    </source>
</reference>
<dbReference type="Gene3D" id="3.40.50.1820">
    <property type="entry name" value="alpha/beta hydrolase"/>
    <property type="match status" value="1"/>
</dbReference>
<keyword evidence="5" id="KW-1185">Reference proteome</keyword>